<organism evidence="3 4">
    <name type="scientific">Stakelama flava</name>
    <dbReference type="NCBI Taxonomy" id="2860338"/>
    <lineage>
        <taxon>Bacteria</taxon>
        <taxon>Pseudomonadati</taxon>
        <taxon>Pseudomonadota</taxon>
        <taxon>Alphaproteobacteria</taxon>
        <taxon>Sphingomonadales</taxon>
        <taxon>Sphingomonadaceae</taxon>
        <taxon>Stakelama</taxon>
    </lineage>
</organism>
<dbReference type="EMBL" id="JAHWZX010000008">
    <property type="protein sequence ID" value="MBW4331196.1"/>
    <property type="molecule type" value="Genomic_DNA"/>
</dbReference>
<protein>
    <submittedName>
        <fullName evidence="3">Nucleotidyltransferase family protein</fullName>
    </submittedName>
</protein>
<dbReference type="InterPro" id="IPR025877">
    <property type="entry name" value="MobA-like_NTP_Trfase"/>
</dbReference>
<dbReference type="CDD" id="cd04182">
    <property type="entry name" value="GT_2_like_f"/>
    <property type="match status" value="1"/>
</dbReference>
<sequence>MPTPDRVALLLLAGGRSRRFGDADKLSVDLNGVPLGLHAANALSALPFAARIAVVGGTALRFPGFETVHNDAPEAGMSRSLALGVAAARAADPQAVLVMLADMPFVSADHVRRVLAAGDGATALVASSAGDTAMPPALFGADYFDALETQSGDKGARHLLRTAHIVTTAPGELADIDTPEDLARFTGA</sequence>
<dbReference type="PANTHER" id="PTHR43777">
    <property type="entry name" value="MOLYBDENUM COFACTOR CYTIDYLYLTRANSFERASE"/>
    <property type="match status" value="1"/>
</dbReference>
<proteinExistence type="predicted"/>
<evidence type="ECO:0000259" key="2">
    <source>
        <dbReference type="Pfam" id="PF12804"/>
    </source>
</evidence>
<comment type="caution">
    <text evidence="3">The sequence shown here is derived from an EMBL/GenBank/DDBJ whole genome shotgun (WGS) entry which is preliminary data.</text>
</comment>
<reference evidence="3 4" key="1">
    <citation type="submission" date="2021-07" db="EMBL/GenBank/DDBJ databases">
        <title>Stakelama flava sp. nov., a novel endophytic bacterium isolated from branch of Kandelia candel.</title>
        <authorList>
            <person name="Tuo L."/>
        </authorList>
    </citation>
    <scope>NUCLEOTIDE SEQUENCE [LARGE SCALE GENOMIC DNA]</scope>
    <source>
        <strain evidence="3 4">CBK3Z-3</strain>
    </source>
</reference>
<dbReference type="Pfam" id="PF12804">
    <property type="entry name" value="NTP_transf_3"/>
    <property type="match status" value="1"/>
</dbReference>
<gene>
    <name evidence="3" type="ORF">KY084_09965</name>
</gene>
<evidence type="ECO:0000313" key="3">
    <source>
        <dbReference type="EMBL" id="MBW4331196.1"/>
    </source>
</evidence>
<accession>A0ABS6XLY0</accession>
<dbReference type="RefSeq" id="WP_219238310.1">
    <property type="nucleotide sequence ID" value="NZ_JAHWZX010000008.1"/>
</dbReference>
<dbReference type="PANTHER" id="PTHR43777:SF1">
    <property type="entry name" value="MOLYBDENUM COFACTOR CYTIDYLYLTRANSFERASE"/>
    <property type="match status" value="1"/>
</dbReference>
<evidence type="ECO:0000313" key="4">
    <source>
        <dbReference type="Proteomes" id="UP001197214"/>
    </source>
</evidence>
<evidence type="ECO:0000256" key="1">
    <source>
        <dbReference type="ARBA" id="ARBA00022842"/>
    </source>
</evidence>
<feature type="domain" description="MobA-like NTP transferase" evidence="2">
    <location>
        <begin position="10"/>
        <end position="162"/>
    </location>
</feature>
<dbReference type="Proteomes" id="UP001197214">
    <property type="component" value="Unassembled WGS sequence"/>
</dbReference>
<name>A0ABS6XLY0_9SPHN</name>
<keyword evidence="1" id="KW-0460">Magnesium</keyword>
<keyword evidence="4" id="KW-1185">Reference proteome</keyword>